<name>O49748_ARATH</name>
<dbReference type="AlphaFoldDB" id="O49748"/>
<organism evidence="1">
    <name type="scientific">Arabidopsis thaliana</name>
    <name type="common">Mouse-ear cress</name>
    <dbReference type="NCBI Taxonomy" id="3702"/>
    <lineage>
        <taxon>Eukaryota</taxon>
        <taxon>Viridiplantae</taxon>
        <taxon>Streptophyta</taxon>
        <taxon>Embryophyta</taxon>
        <taxon>Tracheophyta</taxon>
        <taxon>Spermatophyta</taxon>
        <taxon>Magnoliopsida</taxon>
        <taxon>eudicotyledons</taxon>
        <taxon>Gunneridae</taxon>
        <taxon>Pentapetalae</taxon>
        <taxon>rosids</taxon>
        <taxon>malvids</taxon>
        <taxon>Brassicales</taxon>
        <taxon>Brassicaceae</taxon>
        <taxon>Camelineae</taxon>
        <taxon>Arabidopsis</taxon>
    </lineage>
</organism>
<reference evidence="1" key="2">
    <citation type="journal article" date="2000" name="Plant Mol. Biol.">
        <title>ERN1, a novel ethylene-regulated nuclear protein of Arabidopsis.</title>
        <authorList>
            <person name="Trentmann S.M."/>
        </authorList>
    </citation>
    <scope>NUCLEOTIDE SEQUENCE</scope>
</reference>
<accession>O49748</accession>
<sequence>MVLIFQPDLLLYLFDKPFFLGSSER</sequence>
<reference evidence="1" key="1">
    <citation type="submission" date="1997-10" db="EMBL/GenBank/DDBJ databases">
        <authorList>
            <person name="Trentmann S.M.P."/>
        </authorList>
    </citation>
    <scope>NUCLEOTIDE SEQUENCE</scope>
</reference>
<evidence type="ECO:0000313" key="1">
    <source>
        <dbReference type="EMBL" id="CAA75350.1"/>
    </source>
</evidence>
<proteinExistence type="predicted"/>
<dbReference type="EMBL" id="Y15066">
    <property type="protein sequence ID" value="CAA75350.1"/>
    <property type="molecule type" value="Genomic_DNA"/>
</dbReference>
<protein>
    <submittedName>
        <fullName evidence="1">Uncharacterized protein</fullName>
    </submittedName>
</protein>